<protein>
    <submittedName>
        <fullName evidence="7">Methylase involved in ubiquinone/menaquinone biosynthesis</fullName>
    </submittedName>
    <submittedName>
        <fullName evidence="6">SAM-dependent O-methyltransferase class II-type profile</fullName>
        <ecNumber evidence="6">2.1.1.-</ecNumber>
    </submittedName>
</protein>
<dbReference type="KEGG" id="aacx:DEACI_3256"/>
<keyword evidence="2 6" id="KW-0808">Transferase</keyword>
<dbReference type="EMBL" id="CDGJ01000048">
    <property type="protein sequence ID" value="CEJ07277.1"/>
    <property type="molecule type" value="Genomic_DNA"/>
</dbReference>
<evidence type="ECO:0000313" key="6">
    <source>
        <dbReference type="EMBL" id="CAA7602577.1"/>
    </source>
</evidence>
<proteinExistence type="predicted"/>
<dbReference type="RefSeq" id="WP_240985922.1">
    <property type="nucleotide sequence ID" value="NZ_CDGJ01000048.1"/>
</dbReference>
<dbReference type="CDD" id="cd02440">
    <property type="entry name" value="AdoMet_MTases"/>
    <property type="match status" value="1"/>
</dbReference>
<dbReference type="InterPro" id="IPR029063">
    <property type="entry name" value="SAM-dependent_MTases_sf"/>
</dbReference>
<feature type="domain" description="O-methyltransferase C-terminal" evidence="5">
    <location>
        <begin position="118"/>
        <end position="291"/>
    </location>
</feature>
<keyword evidence="3" id="KW-0949">S-adenosyl-L-methionine</keyword>
<keyword evidence="8" id="KW-1185">Reference proteome</keyword>
<evidence type="ECO:0000256" key="4">
    <source>
        <dbReference type="PIRSR" id="PIRSR005739-1"/>
    </source>
</evidence>
<dbReference type="Proteomes" id="UP000836597">
    <property type="component" value="Chromosome"/>
</dbReference>
<dbReference type="InterPro" id="IPR036390">
    <property type="entry name" value="WH_DNA-bd_sf"/>
</dbReference>
<gene>
    <name evidence="7" type="ORF">DEACI_1738</name>
    <name evidence="6" type="ORF">DEACI_3256</name>
</gene>
<dbReference type="Pfam" id="PF00891">
    <property type="entry name" value="Methyltransf_2"/>
    <property type="match status" value="1"/>
</dbReference>
<dbReference type="EC" id="2.1.1.-" evidence="6"/>
<dbReference type="PROSITE" id="PS51683">
    <property type="entry name" value="SAM_OMT_II"/>
    <property type="match status" value="1"/>
</dbReference>
<dbReference type="AlphaFoldDB" id="A0A8S0XZV2"/>
<dbReference type="EMBL" id="LR746496">
    <property type="protein sequence ID" value="CAA7602577.1"/>
    <property type="molecule type" value="Genomic_DNA"/>
</dbReference>
<sequence>MPNDKIMTIPQELLILGAAVKTGIVEALRTNTTYTALAEKLNLNPRAVWVVVEALAALGYVVKEGETVSLSAQARDMLYNQESPDFLGFSFMHRYNLIRSWVHLPEVLVNGQPVPRDQDPENTRYFMEGMGRGARNAAPAIADFLLGKTAGGARVLDIGGGPLIYGAAFAAKGAQVTVLDLPPVVELMGERAEKAGITMISGDFNRGLPAGPFDLAFLGNICHIFGEAENAELFRKVGQALRSGGEIAVIDTVRGTKSSAAVFGVNMLVNTVNGGTWTFEQYNAWLGTAGFTHVTLDEVADRQVIRAVKP</sequence>
<organism evidence="6">
    <name type="scientific">Acididesulfobacillus acetoxydans</name>
    <dbReference type="NCBI Taxonomy" id="1561005"/>
    <lineage>
        <taxon>Bacteria</taxon>
        <taxon>Bacillati</taxon>
        <taxon>Bacillota</taxon>
        <taxon>Clostridia</taxon>
        <taxon>Eubacteriales</taxon>
        <taxon>Peptococcaceae</taxon>
        <taxon>Acididesulfobacillus</taxon>
    </lineage>
</organism>
<evidence type="ECO:0000313" key="8">
    <source>
        <dbReference type="Proteomes" id="UP001071230"/>
    </source>
</evidence>
<dbReference type="InterPro" id="IPR036388">
    <property type="entry name" value="WH-like_DNA-bd_sf"/>
</dbReference>
<keyword evidence="1 6" id="KW-0489">Methyltransferase</keyword>
<keyword evidence="7" id="KW-0830">Ubiquinone</keyword>
<dbReference type="InterPro" id="IPR016461">
    <property type="entry name" value="COMT-like"/>
</dbReference>
<evidence type="ECO:0000256" key="3">
    <source>
        <dbReference type="ARBA" id="ARBA00022691"/>
    </source>
</evidence>
<feature type="active site" description="Proton acceptor" evidence="4">
    <location>
        <position position="223"/>
    </location>
</feature>
<dbReference type="SUPFAM" id="SSF46785">
    <property type="entry name" value="Winged helix' DNA-binding domain"/>
    <property type="match status" value="1"/>
</dbReference>
<dbReference type="PANTHER" id="PTHR43712">
    <property type="entry name" value="PUTATIVE (AFU_ORTHOLOGUE AFUA_4G14580)-RELATED"/>
    <property type="match status" value="1"/>
</dbReference>
<evidence type="ECO:0000313" key="7">
    <source>
        <dbReference type="EMBL" id="CEJ07277.1"/>
    </source>
</evidence>
<dbReference type="Proteomes" id="UP001071230">
    <property type="component" value="Unassembled WGS sequence"/>
</dbReference>
<dbReference type="PANTHER" id="PTHR43712:SF2">
    <property type="entry name" value="O-METHYLTRANSFERASE CICE"/>
    <property type="match status" value="1"/>
</dbReference>
<dbReference type="SUPFAM" id="SSF53335">
    <property type="entry name" value="S-adenosyl-L-methionine-dependent methyltransferases"/>
    <property type="match status" value="1"/>
</dbReference>
<name>A0A8S0XZV2_9FIRM</name>
<accession>A0A8S0XZV2</accession>
<reference evidence="6" key="2">
    <citation type="submission" date="2020-01" db="EMBL/GenBank/DDBJ databases">
        <authorList>
            <person name="Hornung B."/>
        </authorList>
    </citation>
    <scope>NUCLEOTIDE SEQUENCE</scope>
    <source>
        <strain evidence="6">PacBioINE</strain>
    </source>
</reference>
<evidence type="ECO:0000259" key="5">
    <source>
        <dbReference type="Pfam" id="PF00891"/>
    </source>
</evidence>
<dbReference type="InterPro" id="IPR001077">
    <property type="entry name" value="COMT_C"/>
</dbReference>
<dbReference type="GO" id="GO:0032259">
    <property type="term" value="P:methylation"/>
    <property type="evidence" value="ECO:0007669"/>
    <property type="project" value="UniProtKB-KW"/>
</dbReference>
<dbReference type="Gene3D" id="3.40.50.150">
    <property type="entry name" value="Vaccinia Virus protein VP39"/>
    <property type="match status" value="1"/>
</dbReference>
<dbReference type="Gene3D" id="1.10.10.10">
    <property type="entry name" value="Winged helix-like DNA-binding domain superfamily/Winged helix DNA-binding domain"/>
    <property type="match status" value="1"/>
</dbReference>
<evidence type="ECO:0000256" key="1">
    <source>
        <dbReference type="ARBA" id="ARBA00022603"/>
    </source>
</evidence>
<dbReference type="GO" id="GO:0008171">
    <property type="term" value="F:O-methyltransferase activity"/>
    <property type="evidence" value="ECO:0007669"/>
    <property type="project" value="InterPro"/>
</dbReference>
<reference evidence="7" key="1">
    <citation type="submission" date="2014-11" db="EMBL/GenBank/DDBJ databases">
        <authorList>
            <person name="Hornung B.V."/>
        </authorList>
    </citation>
    <scope>NUCLEOTIDE SEQUENCE</scope>
    <source>
        <strain evidence="7">INE</strain>
    </source>
</reference>
<evidence type="ECO:0000256" key="2">
    <source>
        <dbReference type="ARBA" id="ARBA00022679"/>
    </source>
</evidence>